<organism evidence="2 3">
    <name type="scientific">Aspergillus avenaceus</name>
    <dbReference type="NCBI Taxonomy" id="36643"/>
    <lineage>
        <taxon>Eukaryota</taxon>
        <taxon>Fungi</taxon>
        <taxon>Dikarya</taxon>
        <taxon>Ascomycota</taxon>
        <taxon>Pezizomycotina</taxon>
        <taxon>Eurotiomycetes</taxon>
        <taxon>Eurotiomycetidae</taxon>
        <taxon>Eurotiales</taxon>
        <taxon>Aspergillaceae</taxon>
        <taxon>Aspergillus</taxon>
        <taxon>Aspergillus subgen. Circumdati</taxon>
    </lineage>
</organism>
<accession>A0A5N6U7R1</accession>
<feature type="transmembrane region" description="Helical" evidence="1">
    <location>
        <begin position="159"/>
        <end position="177"/>
    </location>
</feature>
<protein>
    <recommendedName>
        <fullName evidence="4">Integral membrane protein</fullName>
    </recommendedName>
</protein>
<feature type="transmembrane region" description="Helical" evidence="1">
    <location>
        <begin position="215"/>
        <end position="236"/>
    </location>
</feature>
<feature type="transmembrane region" description="Helical" evidence="1">
    <location>
        <begin position="117"/>
        <end position="139"/>
    </location>
</feature>
<feature type="transmembrane region" description="Helical" evidence="1">
    <location>
        <begin position="31"/>
        <end position="51"/>
    </location>
</feature>
<reference evidence="2 3" key="1">
    <citation type="submission" date="2019-04" db="EMBL/GenBank/DDBJ databases">
        <title>Friends and foes A comparative genomics study of 23 Aspergillus species from section Flavi.</title>
        <authorList>
            <consortium name="DOE Joint Genome Institute"/>
            <person name="Kjaerbolling I."/>
            <person name="Vesth T."/>
            <person name="Frisvad J.C."/>
            <person name="Nybo J.L."/>
            <person name="Theobald S."/>
            <person name="Kildgaard S."/>
            <person name="Isbrandt T."/>
            <person name="Kuo A."/>
            <person name="Sato A."/>
            <person name="Lyhne E.K."/>
            <person name="Kogle M.E."/>
            <person name="Wiebenga A."/>
            <person name="Kun R.S."/>
            <person name="Lubbers R.J."/>
            <person name="Makela M.R."/>
            <person name="Barry K."/>
            <person name="Chovatia M."/>
            <person name="Clum A."/>
            <person name="Daum C."/>
            <person name="Haridas S."/>
            <person name="He G."/>
            <person name="LaButti K."/>
            <person name="Lipzen A."/>
            <person name="Mondo S."/>
            <person name="Riley R."/>
            <person name="Salamov A."/>
            <person name="Simmons B.A."/>
            <person name="Magnuson J.K."/>
            <person name="Henrissat B."/>
            <person name="Mortensen U.H."/>
            <person name="Larsen T.O."/>
            <person name="Devries R.P."/>
            <person name="Grigoriev I.V."/>
            <person name="Machida M."/>
            <person name="Baker S.E."/>
            <person name="Andersen M.R."/>
        </authorList>
    </citation>
    <scope>NUCLEOTIDE SEQUENCE [LARGE SCALE GENOMIC DNA]</scope>
    <source>
        <strain evidence="2 3">IBT 18842</strain>
    </source>
</reference>
<dbReference type="EMBL" id="ML742027">
    <property type="protein sequence ID" value="KAE8154667.1"/>
    <property type="molecule type" value="Genomic_DNA"/>
</dbReference>
<dbReference type="OrthoDB" id="3449024at2759"/>
<proteinExistence type="predicted"/>
<feature type="transmembrane region" description="Helical" evidence="1">
    <location>
        <begin position="79"/>
        <end position="97"/>
    </location>
</feature>
<feature type="transmembrane region" description="Helical" evidence="1">
    <location>
        <begin position="189"/>
        <end position="209"/>
    </location>
</feature>
<name>A0A5N6U7R1_ASPAV</name>
<keyword evidence="1" id="KW-0472">Membrane</keyword>
<evidence type="ECO:0000313" key="2">
    <source>
        <dbReference type="EMBL" id="KAE8154667.1"/>
    </source>
</evidence>
<evidence type="ECO:0000256" key="1">
    <source>
        <dbReference type="SAM" id="Phobius"/>
    </source>
</evidence>
<evidence type="ECO:0008006" key="4">
    <source>
        <dbReference type="Google" id="ProtNLM"/>
    </source>
</evidence>
<keyword evidence="1" id="KW-1133">Transmembrane helix</keyword>
<keyword evidence="1" id="KW-0812">Transmembrane</keyword>
<dbReference type="Proteomes" id="UP000325780">
    <property type="component" value="Unassembled WGS sequence"/>
</dbReference>
<dbReference type="AlphaFoldDB" id="A0A5N6U7R1"/>
<gene>
    <name evidence="2" type="ORF">BDV25DRAFT_135586</name>
</gene>
<keyword evidence="3" id="KW-1185">Reference proteome</keyword>
<sequence>MPPKQQLKALAENINSHPLYTKTCNPQTWQYCSILCGPLWGLTFLLGLIAMRSFPPMPPSWDADRVHAHYKAYHTGTEAAAALFIFTGGFFLPWGAVISRQISRIPNVDPILPQLQLASAAAGVFSFIFSGIFLGVITFRDRGPQLTLLLSDLFWISTLIQWPTLWMQSWTFAWAVFADCSARPMFPKLVAWVNVVTPIVFACATGVHTQFHGPYAWNGVFAFWMALGFLGLEIGLDALSMLKNVREEGRVQEVVEVDSV</sequence>
<evidence type="ECO:0000313" key="3">
    <source>
        <dbReference type="Proteomes" id="UP000325780"/>
    </source>
</evidence>